<evidence type="ECO:0000313" key="2">
    <source>
        <dbReference type="EMBL" id="GAA4486018.1"/>
    </source>
</evidence>
<reference evidence="3" key="1">
    <citation type="journal article" date="2019" name="Int. J. Syst. Evol. Microbiol.">
        <title>The Global Catalogue of Microorganisms (GCM) 10K type strain sequencing project: providing services to taxonomists for standard genome sequencing and annotation.</title>
        <authorList>
            <consortium name="The Broad Institute Genomics Platform"/>
            <consortium name="The Broad Institute Genome Sequencing Center for Infectious Disease"/>
            <person name="Wu L."/>
            <person name="Ma J."/>
        </authorList>
    </citation>
    <scope>NUCLEOTIDE SEQUENCE [LARGE SCALE GENOMIC DNA]</scope>
    <source>
        <strain evidence="3">JCM 17839</strain>
    </source>
</reference>
<sequence>MSIATIATPRSTSGTISRSPRTAAIPLLSPPANYRIEARGSGRSPSAIKPVDSSSDQERQQLHPGGVLAQVMVTGIGEWS</sequence>
<proteinExistence type="predicted"/>
<organism evidence="2 3">
    <name type="scientific">Microbacterium panaciterrae</name>
    <dbReference type="NCBI Taxonomy" id="985759"/>
    <lineage>
        <taxon>Bacteria</taxon>
        <taxon>Bacillati</taxon>
        <taxon>Actinomycetota</taxon>
        <taxon>Actinomycetes</taxon>
        <taxon>Micrococcales</taxon>
        <taxon>Microbacteriaceae</taxon>
        <taxon>Microbacterium</taxon>
    </lineage>
</organism>
<evidence type="ECO:0000313" key="3">
    <source>
        <dbReference type="Proteomes" id="UP001500731"/>
    </source>
</evidence>
<accession>A0ABP8PEB3</accession>
<feature type="compositionally biased region" description="Polar residues" evidence="1">
    <location>
        <begin position="8"/>
        <end position="20"/>
    </location>
</feature>
<name>A0ABP8PEB3_9MICO</name>
<gene>
    <name evidence="2" type="ORF">GCM10023171_21300</name>
</gene>
<keyword evidence="3" id="KW-1185">Reference proteome</keyword>
<dbReference type="Proteomes" id="UP001500731">
    <property type="component" value="Unassembled WGS sequence"/>
</dbReference>
<dbReference type="EMBL" id="BAABGP010000014">
    <property type="protein sequence ID" value="GAA4486018.1"/>
    <property type="molecule type" value="Genomic_DNA"/>
</dbReference>
<protein>
    <submittedName>
        <fullName evidence="2">Uncharacterized protein</fullName>
    </submittedName>
</protein>
<feature type="region of interest" description="Disordered" evidence="1">
    <location>
        <begin position="1"/>
        <end position="66"/>
    </location>
</feature>
<comment type="caution">
    <text evidence="2">The sequence shown here is derived from an EMBL/GenBank/DDBJ whole genome shotgun (WGS) entry which is preliminary data.</text>
</comment>
<evidence type="ECO:0000256" key="1">
    <source>
        <dbReference type="SAM" id="MobiDB-lite"/>
    </source>
</evidence>